<dbReference type="Proteomes" id="UP001066276">
    <property type="component" value="Chromosome 11"/>
</dbReference>
<proteinExistence type="predicted"/>
<gene>
    <name evidence="1" type="ORF">NDU88_001862</name>
</gene>
<dbReference type="AlphaFoldDB" id="A0AAV7LAU6"/>
<protein>
    <submittedName>
        <fullName evidence="1">Uncharacterized protein</fullName>
    </submittedName>
</protein>
<evidence type="ECO:0000313" key="2">
    <source>
        <dbReference type="Proteomes" id="UP001066276"/>
    </source>
</evidence>
<accession>A0AAV7LAU6</accession>
<dbReference type="EMBL" id="JANPWB010000015">
    <property type="protein sequence ID" value="KAJ1088706.1"/>
    <property type="molecule type" value="Genomic_DNA"/>
</dbReference>
<keyword evidence="2" id="KW-1185">Reference proteome</keyword>
<name>A0AAV7LAU6_PLEWA</name>
<reference evidence="1" key="1">
    <citation type="journal article" date="2022" name="bioRxiv">
        <title>Sequencing and chromosome-scale assembly of the giantPleurodeles waltlgenome.</title>
        <authorList>
            <person name="Brown T."/>
            <person name="Elewa A."/>
            <person name="Iarovenko S."/>
            <person name="Subramanian E."/>
            <person name="Araus A.J."/>
            <person name="Petzold A."/>
            <person name="Susuki M."/>
            <person name="Suzuki K.-i.T."/>
            <person name="Hayashi T."/>
            <person name="Toyoda A."/>
            <person name="Oliveira C."/>
            <person name="Osipova E."/>
            <person name="Leigh N.D."/>
            <person name="Simon A."/>
            <person name="Yun M.H."/>
        </authorList>
    </citation>
    <scope>NUCLEOTIDE SEQUENCE</scope>
    <source>
        <strain evidence="1">20211129_DDA</strain>
        <tissue evidence="1">Liver</tissue>
    </source>
</reference>
<sequence>MEVVYRSAGTTKELKESLGVQELEDHPQTEQVIAWTYLCDSLINTFSIKKRLPISVTESKNKVKSRTEEKPWFNRILRNQKNQVSSELKKVQKDVLWGKKSDDTRLSELRAKYKKNCWMAKQSYHEDLWTKLFMSNKQKNKKKFWELINGLTKGKNRHTNASIDAATWEAHCGVSESRAAGWRLGGQSAAHRRGRRRSDVGPLLKLSVQHLGCAPTGGGGLLDVDADPAVGARVADLGGGSRHFGVGHRSRSVVVREPVSGGVPARDFTADEGALRGTSGALEEVVSAWSARAPQMVCSDEAVLKRLGACAQTPRCRRRKVDYRDRR</sequence>
<comment type="caution">
    <text evidence="1">The sequence shown here is derived from an EMBL/GenBank/DDBJ whole genome shotgun (WGS) entry which is preliminary data.</text>
</comment>
<evidence type="ECO:0000313" key="1">
    <source>
        <dbReference type="EMBL" id="KAJ1088706.1"/>
    </source>
</evidence>
<organism evidence="1 2">
    <name type="scientific">Pleurodeles waltl</name>
    <name type="common">Iberian ribbed newt</name>
    <dbReference type="NCBI Taxonomy" id="8319"/>
    <lineage>
        <taxon>Eukaryota</taxon>
        <taxon>Metazoa</taxon>
        <taxon>Chordata</taxon>
        <taxon>Craniata</taxon>
        <taxon>Vertebrata</taxon>
        <taxon>Euteleostomi</taxon>
        <taxon>Amphibia</taxon>
        <taxon>Batrachia</taxon>
        <taxon>Caudata</taxon>
        <taxon>Salamandroidea</taxon>
        <taxon>Salamandridae</taxon>
        <taxon>Pleurodelinae</taxon>
        <taxon>Pleurodeles</taxon>
    </lineage>
</organism>